<dbReference type="Proteomes" id="UP000004386">
    <property type="component" value="Unassembled WGS sequence"/>
</dbReference>
<dbReference type="Gene3D" id="3.90.230.10">
    <property type="entry name" value="Creatinase/methionine aminopeptidase superfamily"/>
    <property type="match status" value="1"/>
</dbReference>
<comment type="caution">
    <text evidence="3">The sequence shown here is derived from an EMBL/GenBank/DDBJ whole genome shotgun (WGS) entry which is preliminary data.</text>
</comment>
<dbReference type="Gene3D" id="3.40.350.10">
    <property type="entry name" value="Creatinase/prolidase N-terminal domain"/>
    <property type="match status" value="1"/>
</dbReference>
<name>C4WRB2_9HYPH</name>
<dbReference type="SUPFAM" id="SSF55920">
    <property type="entry name" value="Creatinase/aminopeptidase"/>
    <property type="match status" value="1"/>
</dbReference>
<dbReference type="PANTHER" id="PTHR46112:SF3">
    <property type="entry name" value="AMINOPEPTIDASE YPDF"/>
    <property type="match status" value="1"/>
</dbReference>
<dbReference type="SUPFAM" id="SSF53092">
    <property type="entry name" value="Creatinase/prolidase N-terminal domain"/>
    <property type="match status" value="1"/>
</dbReference>
<sequence>MRRNDNSKVYIMTSPSSPPQIEQEERLERLASLQGKLRERGIGGLLLGPTASLRYYTGLVWHISERFLGALVTPSEVIYIVPGFEQSRVESLPHLAGEIRIWQEEENPAALIASLLPAGAKLAVDDAIPLFFYNALRQEIQPDRLLDGGELIREQRIRKSVKEIAIIQYAMNLTLEVHRRAHAMIKPGIAASEVVRFIDEQHRALGARGGSTFCIVSFGTATSLPHGADGEQFYQPGDVILVDTGCRIDGYHSDLTRTYMLDEPTAEFSRIWAIEREAQQAVFDAAKLGAACSTLDDAARAALVKHGLGPDYALPGLPHRAGHGLGLEIHEAPYVVRGNSLPLAEGMCFSNEPMIVVPDQFGVRLEDHIHMTATGPKWFTQPAKSPTQPFA</sequence>
<dbReference type="Pfam" id="PF00557">
    <property type="entry name" value="Peptidase_M24"/>
    <property type="match status" value="1"/>
</dbReference>
<dbReference type="AlphaFoldDB" id="C4WRB2"/>
<dbReference type="PANTHER" id="PTHR46112">
    <property type="entry name" value="AMINOPEPTIDASE"/>
    <property type="match status" value="1"/>
</dbReference>
<dbReference type="InterPro" id="IPR000994">
    <property type="entry name" value="Pept_M24"/>
</dbReference>
<dbReference type="HOGENOM" id="CLU_017266_4_1_5"/>
<dbReference type="EMBL" id="ACQA01000003">
    <property type="protein sequence ID" value="EEQ92866.1"/>
    <property type="molecule type" value="Genomic_DNA"/>
</dbReference>
<reference evidence="3 4" key="1">
    <citation type="submission" date="2009-05" db="EMBL/GenBank/DDBJ databases">
        <authorList>
            <person name="Setubal J.C."/>
            <person name="Boyle S."/>
            <person name="Crasta O.R."/>
            <person name="Gillespie J.J."/>
            <person name="Kenyon R.W."/>
            <person name="Lu J."/>
            <person name="Mane S."/>
            <person name="Nagrani S."/>
            <person name="Shallom J.M."/>
            <person name="Shallom S."/>
            <person name="Shukla M."/>
            <person name="Snyder E.E."/>
            <person name="Sobral B.W."/>
            <person name="Wattam A.R."/>
            <person name="Will R."/>
            <person name="Williams K."/>
            <person name="Yoo H."/>
            <person name="Munk C."/>
            <person name="Tapia R."/>
            <person name="Green L."/>
            <person name="Rogers Y."/>
            <person name="Detter J.C."/>
            <person name="Bruce D."/>
            <person name="Brettin T.S."/>
            <person name="Tsolis R."/>
        </authorList>
    </citation>
    <scope>NUCLEOTIDE SEQUENCE [LARGE SCALE GENOMIC DNA]</scope>
    <source>
        <strain evidence="3 4">LMG 3301</strain>
    </source>
</reference>
<accession>C4WRB2</accession>
<evidence type="ECO:0000313" key="4">
    <source>
        <dbReference type="Proteomes" id="UP000004386"/>
    </source>
</evidence>
<dbReference type="InterPro" id="IPR000587">
    <property type="entry name" value="Creatinase_N"/>
</dbReference>
<evidence type="ECO:0000259" key="1">
    <source>
        <dbReference type="Pfam" id="PF00557"/>
    </source>
</evidence>
<evidence type="ECO:0000313" key="3">
    <source>
        <dbReference type="EMBL" id="EEQ92866.1"/>
    </source>
</evidence>
<gene>
    <name evidence="3" type="ORF">OINT_4000119</name>
</gene>
<dbReference type="Pfam" id="PF01321">
    <property type="entry name" value="Creatinase_N"/>
    <property type="match status" value="1"/>
</dbReference>
<proteinExistence type="predicted"/>
<organism evidence="3 4">
    <name type="scientific">Brucella intermedia LMG 3301</name>
    <dbReference type="NCBI Taxonomy" id="641118"/>
    <lineage>
        <taxon>Bacteria</taxon>
        <taxon>Pseudomonadati</taxon>
        <taxon>Pseudomonadota</taxon>
        <taxon>Alphaproteobacteria</taxon>
        <taxon>Hyphomicrobiales</taxon>
        <taxon>Brucellaceae</taxon>
        <taxon>Brucella/Ochrobactrum group</taxon>
        <taxon>Brucella</taxon>
    </lineage>
</organism>
<feature type="domain" description="Creatinase N-terminal" evidence="2">
    <location>
        <begin position="29"/>
        <end position="157"/>
    </location>
</feature>
<feature type="domain" description="Peptidase M24" evidence="1">
    <location>
        <begin position="166"/>
        <end position="372"/>
    </location>
</feature>
<dbReference type="InterPro" id="IPR029149">
    <property type="entry name" value="Creatin/AminoP/Spt16_N"/>
</dbReference>
<dbReference type="InterPro" id="IPR050659">
    <property type="entry name" value="Peptidase_M24B"/>
</dbReference>
<dbReference type="InterPro" id="IPR036005">
    <property type="entry name" value="Creatinase/aminopeptidase-like"/>
</dbReference>
<evidence type="ECO:0000259" key="2">
    <source>
        <dbReference type="Pfam" id="PF01321"/>
    </source>
</evidence>
<protein>
    <submittedName>
        <fullName evidence="3">Xaa-Pro dipeptidase</fullName>
    </submittedName>
</protein>